<dbReference type="Pfam" id="PF03976">
    <property type="entry name" value="PPK2"/>
    <property type="match status" value="2"/>
</dbReference>
<dbReference type="NCBIfam" id="TIGR03708">
    <property type="entry name" value="poly_P_AMP_trns"/>
    <property type="match status" value="1"/>
</dbReference>
<dbReference type="PANTHER" id="PTHR34383:SF3">
    <property type="entry name" value="POLYPHOSPHATE:AMP PHOSPHOTRANSFERASE"/>
    <property type="match status" value="1"/>
</dbReference>
<evidence type="ECO:0000259" key="3">
    <source>
        <dbReference type="Pfam" id="PF03976"/>
    </source>
</evidence>
<organism evidence="4 5">
    <name type="scientific">Pseudovibrio exalbescens</name>
    <dbReference type="NCBI Taxonomy" id="197461"/>
    <lineage>
        <taxon>Bacteria</taxon>
        <taxon>Pseudomonadati</taxon>
        <taxon>Pseudomonadota</taxon>
        <taxon>Alphaproteobacteria</taxon>
        <taxon>Hyphomicrobiales</taxon>
        <taxon>Stappiaceae</taxon>
        <taxon>Pseudovibrio</taxon>
    </lineage>
</organism>
<dbReference type="GO" id="GO:0006754">
    <property type="term" value="P:ATP biosynthetic process"/>
    <property type="evidence" value="ECO:0007669"/>
    <property type="project" value="UniProtKB-KW"/>
</dbReference>
<dbReference type="EMBL" id="LVVZ01000014">
    <property type="protein sequence ID" value="OKL44539.1"/>
    <property type="molecule type" value="Genomic_DNA"/>
</dbReference>
<dbReference type="InterPro" id="IPR022489">
    <property type="entry name" value="PolyP_AMP_Tfrase"/>
</dbReference>
<comment type="caution">
    <text evidence="4">The sequence shown here is derived from an EMBL/GenBank/DDBJ whole genome shotgun (WGS) entry which is preliminary data.</text>
</comment>
<keyword evidence="5" id="KW-1185">Reference proteome</keyword>
<dbReference type="STRING" id="197461.A3843_09150"/>
<accession>A0A1U7JII7</accession>
<name>A0A1U7JII7_9HYPH</name>
<dbReference type="GO" id="GO:0016301">
    <property type="term" value="F:kinase activity"/>
    <property type="evidence" value="ECO:0007669"/>
    <property type="project" value="UniProtKB-KW"/>
</dbReference>
<evidence type="ECO:0000313" key="4">
    <source>
        <dbReference type="EMBL" id="OKL44539.1"/>
    </source>
</evidence>
<keyword evidence="4" id="KW-0418">Kinase</keyword>
<reference evidence="4 5" key="1">
    <citation type="submission" date="2016-03" db="EMBL/GenBank/DDBJ databases">
        <title>Genome sequence of Nesiotobacter sp. nov., a moderately halophilic alphaproteobacterium isolated from the Yellow Sea, China.</title>
        <authorList>
            <person name="Zhang G."/>
            <person name="Zhang R."/>
        </authorList>
    </citation>
    <scope>NUCLEOTIDE SEQUENCE [LARGE SCALE GENOMIC DNA]</scope>
    <source>
        <strain evidence="4 5">WB1-6</strain>
    </source>
</reference>
<dbReference type="SUPFAM" id="SSF52540">
    <property type="entry name" value="P-loop containing nucleoside triphosphate hydrolases"/>
    <property type="match status" value="2"/>
</dbReference>
<keyword evidence="1" id="KW-0066">ATP synthesis</keyword>
<protein>
    <submittedName>
        <fullName evidence="4">Polyphosphate kinase 2</fullName>
    </submittedName>
</protein>
<dbReference type="Proteomes" id="UP000185783">
    <property type="component" value="Unassembled WGS sequence"/>
</dbReference>
<feature type="domain" description="Polyphosphate kinase-2-related" evidence="3">
    <location>
        <begin position="11"/>
        <end position="237"/>
    </location>
</feature>
<keyword evidence="4" id="KW-0808">Transferase</keyword>
<evidence type="ECO:0000256" key="1">
    <source>
        <dbReference type="ARBA" id="ARBA00023310"/>
    </source>
</evidence>
<evidence type="ECO:0000313" key="5">
    <source>
        <dbReference type="Proteomes" id="UP000185783"/>
    </source>
</evidence>
<proteinExistence type="predicted"/>
<comment type="catalytic activity">
    <reaction evidence="2">
        <text>[phosphate](n) + ATP = [phosphate](n+1) + ADP</text>
        <dbReference type="Rhea" id="RHEA:19573"/>
        <dbReference type="Rhea" id="RHEA-COMP:9859"/>
        <dbReference type="Rhea" id="RHEA-COMP:14280"/>
        <dbReference type="ChEBI" id="CHEBI:16838"/>
        <dbReference type="ChEBI" id="CHEBI:30616"/>
        <dbReference type="ChEBI" id="CHEBI:456216"/>
    </reaction>
    <physiologicalReaction direction="right-to-left" evidence="2">
        <dbReference type="Rhea" id="RHEA:19575"/>
    </physiologicalReaction>
</comment>
<sequence length="492" mass="57248">MFQSAALDQSISKEEFEKRVPKLRADLLEMQHTLQETRDFSTIIIVGGLDGSGKGAAIARLFEWMDNRYLICNAYESKPTEEERLRPRFWRFWRDLPARGETAIVFGSWYQRPMRRAVKGKLDNDAFERELATINRFERMLAYENVLLLKFWFTLPEKEQKKRLEAVAASKHKARHYLEEWTGLEHRQKAQIAGEKVALHTSTGFAPWIVIPAADPDYRDLSVGETVLAAMKKRHEQRDMAPVSAPAVVSGITKTSAVDAIDLTETLSKSDYKQQVAHWQGRLAELTDHKRFQKLSMVSVFQGNDAAGKGGSIRRVTQALDPRNYKVYPISAPSDEEKNRPYLWRFWRRIPKKGHIAIFDRSWYERVLVERVEGFCSEADWLRAYNEINSFEAELAHFGIVICKFWLAISEDEQLRRFKAREEVAYKNYKITEEDWRNRLKWNDYAIAAGDMVDRTSTRYAPWTLVSSQDKRHARVKVLETHCKALEKAMFG</sequence>
<dbReference type="Gene3D" id="3.40.50.300">
    <property type="entry name" value="P-loop containing nucleotide triphosphate hydrolases"/>
    <property type="match status" value="2"/>
</dbReference>
<dbReference type="InterPro" id="IPR022488">
    <property type="entry name" value="PPK2-related"/>
</dbReference>
<dbReference type="AlphaFoldDB" id="A0A1U7JII7"/>
<dbReference type="RefSeq" id="WP_028480452.1">
    <property type="nucleotide sequence ID" value="NZ_LVVZ01000014.1"/>
</dbReference>
<dbReference type="GO" id="GO:0006797">
    <property type="term" value="P:polyphosphate metabolic process"/>
    <property type="evidence" value="ECO:0007669"/>
    <property type="project" value="InterPro"/>
</dbReference>
<dbReference type="GO" id="GO:0043751">
    <property type="term" value="F:polyphosphate:AMP phosphotransferase activity"/>
    <property type="evidence" value="ECO:0007669"/>
    <property type="project" value="InterPro"/>
</dbReference>
<evidence type="ECO:0000256" key="2">
    <source>
        <dbReference type="ARBA" id="ARBA00024500"/>
    </source>
</evidence>
<feature type="domain" description="Polyphosphate kinase-2-related" evidence="3">
    <location>
        <begin position="267"/>
        <end position="488"/>
    </location>
</feature>
<dbReference type="InterPro" id="IPR027417">
    <property type="entry name" value="P-loop_NTPase"/>
</dbReference>
<gene>
    <name evidence="4" type="ORF">A3843_09150</name>
</gene>
<dbReference type="PANTHER" id="PTHR34383">
    <property type="entry name" value="POLYPHOSPHATE:AMP PHOSPHOTRANSFERASE-RELATED"/>
    <property type="match status" value="1"/>
</dbReference>